<evidence type="ECO:0000313" key="3">
    <source>
        <dbReference type="WBParaSite" id="Pan_g23298.t1"/>
    </source>
</evidence>
<organism evidence="2 3">
    <name type="scientific">Panagrellus redivivus</name>
    <name type="common">Microworm</name>
    <dbReference type="NCBI Taxonomy" id="6233"/>
    <lineage>
        <taxon>Eukaryota</taxon>
        <taxon>Metazoa</taxon>
        <taxon>Ecdysozoa</taxon>
        <taxon>Nematoda</taxon>
        <taxon>Chromadorea</taxon>
        <taxon>Rhabditida</taxon>
        <taxon>Tylenchina</taxon>
        <taxon>Panagrolaimomorpha</taxon>
        <taxon>Panagrolaimoidea</taxon>
        <taxon>Panagrolaimidae</taxon>
        <taxon>Panagrellus</taxon>
    </lineage>
</organism>
<reference evidence="2" key="1">
    <citation type="journal article" date="2013" name="Genetics">
        <title>The draft genome and transcriptome of Panagrellus redivivus are shaped by the harsh demands of a free-living lifestyle.</title>
        <authorList>
            <person name="Srinivasan J."/>
            <person name="Dillman A.R."/>
            <person name="Macchietto M.G."/>
            <person name="Heikkinen L."/>
            <person name="Lakso M."/>
            <person name="Fracchia K.M."/>
            <person name="Antoshechkin I."/>
            <person name="Mortazavi A."/>
            <person name="Wong G."/>
            <person name="Sternberg P.W."/>
        </authorList>
    </citation>
    <scope>NUCLEOTIDE SEQUENCE [LARGE SCALE GENOMIC DNA]</scope>
    <source>
        <strain evidence="2">MT8872</strain>
    </source>
</reference>
<accession>A0A7E4VPE8</accession>
<evidence type="ECO:0000313" key="2">
    <source>
        <dbReference type="Proteomes" id="UP000492821"/>
    </source>
</evidence>
<feature type="region of interest" description="Disordered" evidence="1">
    <location>
        <begin position="1"/>
        <end position="45"/>
    </location>
</feature>
<reference evidence="3" key="2">
    <citation type="submission" date="2020-10" db="UniProtKB">
        <authorList>
            <consortium name="WormBaseParasite"/>
        </authorList>
    </citation>
    <scope>IDENTIFICATION</scope>
</reference>
<proteinExistence type="predicted"/>
<keyword evidence="2" id="KW-1185">Reference proteome</keyword>
<name>A0A7E4VPE8_PANRE</name>
<sequence length="194" mass="21852">MPSSSKAPEDENNNIPDHPPSPMEEDPHPIEDSMDTASPLIQAMMDLSLVPVEEEKLRERRQPGAEYDQPLIRQSPIKFLCRCKGFMDRIAMPPPVSTSPLKNQVLLQKKQQRERRVRELERTMSPRKLKLKRKRSASEALAALLRCMEMTKCPYCKKDNNDDDDMNGGGGFGPSVGGGASRRVPLEAKFDFAC</sequence>
<protein>
    <submittedName>
        <fullName evidence="3">Uncharacterized protein</fullName>
    </submittedName>
</protein>
<dbReference type="AlphaFoldDB" id="A0A7E4VPE8"/>
<evidence type="ECO:0000256" key="1">
    <source>
        <dbReference type="SAM" id="MobiDB-lite"/>
    </source>
</evidence>
<dbReference type="Proteomes" id="UP000492821">
    <property type="component" value="Unassembled WGS sequence"/>
</dbReference>
<dbReference type="WBParaSite" id="Pan_g23298.t1">
    <property type="protein sequence ID" value="Pan_g23298.t1"/>
    <property type="gene ID" value="Pan_g23298"/>
</dbReference>